<evidence type="ECO:0000313" key="4">
    <source>
        <dbReference type="Proteomes" id="UP000475862"/>
    </source>
</evidence>
<proteinExistence type="predicted"/>
<dbReference type="EMBL" id="VYZN01001862">
    <property type="protein sequence ID" value="KAE9521881.1"/>
    <property type="molecule type" value="Genomic_DNA"/>
</dbReference>
<feature type="domain" description="Transposable element P transposase-like RNase H C-terminal" evidence="2">
    <location>
        <begin position="2"/>
        <end position="25"/>
    </location>
</feature>
<accession>A0A6G0SVZ7</accession>
<comment type="caution">
    <text evidence="3">The sequence shown here is derived from an EMBL/GenBank/DDBJ whole genome shotgun (WGS) entry which is preliminary data.</text>
</comment>
<dbReference type="InterPro" id="IPR048367">
    <property type="entry name" value="TNP-like_RNaseH_C"/>
</dbReference>
<keyword evidence="4" id="KW-1185">Reference proteome</keyword>
<dbReference type="Pfam" id="PF21789">
    <property type="entry name" value="TNP-like_RNaseH_C"/>
    <property type="match status" value="1"/>
</dbReference>
<reference evidence="3 4" key="1">
    <citation type="submission" date="2019-08" db="EMBL/GenBank/DDBJ databases">
        <title>The genome of the soybean aphid Biotype 1, its phylome, world population structure and adaptation to the North American continent.</title>
        <authorList>
            <person name="Giordano R."/>
            <person name="Donthu R.K."/>
            <person name="Hernandez A.G."/>
            <person name="Wright C.L."/>
            <person name="Zimin A.V."/>
        </authorList>
    </citation>
    <scope>NUCLEOTIDE SEQUENCE [LARGE SCALE GENOMIC DNA]</scope>
    <source>
        <tissue evidence="3">Whole aphids</tissue>
    </source>
</reference>
<dbReference type="OrthoDB" id="8193998at2759"/>
<name>A0A6G0SVZ7_APHGL</name>
<evidence type="ECO:0000256" key="1">
    <source>
        <dbReference type="SAM" id="MobiDB-lite"/>
    </source>
</evidence>
<dbReference type="AlphaFoldDB" id="A0A6G0SVZ7"/>
<dbReference type="Proteomes" id="UP000475862">
    <property type="component" value="Unassembled WGS sequence"/>
</dbReference>
<sequence>MFSVFRQRGGYNRNPTVRTFRTTFRINVKSNTNDLPGNQFEGEESSSSSYSSLSLSSIDQELEELYCQITLEHCSNSYFAGYLSKKCYDKFKCVNFANIITQPDDNNFKEEEFLIFCRNYDSSTNGLFLKKPSSCFTEFISIAQQIIKKTVEKMPEKKRSGNLFLLRDFNRKSKNFKTKRAEKAKNLVDLSVLQIDMSFPQKYSHIIICDCACEAVNKDSMPLLVKFINAKITGKALEVCRYRETSDWKRIKKILQGTYELLRASIRFKSRWLF</sequence>
<protein>
    <recommendedName>
        <fullName evidence="2">Transposable element P transposase-like RNase H C-terminal domain-containing protein</fullName>
    </recommendedName>
</protein>
<feature type="region of interest" description="Disordered" evidence="1">
    <location>
        <begin position="32"/>
        <end position="51"/>
    </location>
</feature>
<organism evidence="3 4">
    <name type="scientific">Aphis glycines</name>
    <name type="common">Soybean aphid</name>
    <dbReference type="NCBI Taxonomy" id="307491"/>
    <lineage>
        <taxon>Eukaryota</taxon>
        <taxon>Metazoa</taxon>
        <taxon>Ecdysozoa</taxon>
        <taxon>Arthropoda</taxon>
        <taxon>Hexapoda</taxon>
        <taxon>Insecta</taxon>
        <taxon>Pterygota</taxon>
        <taxon>Neoptera</taxon>
        <taxon>Paraneoptera</taxon>
        <taxon>Hemiptera</taxon>
        <taxon>Sternorrhyncha</taxon>
        <taxon>Aphidomorpha</taxon>
        <taxon>Aphidoidea</taxon>
        <taxon>Aphididae</taxon>
        <taxon>Aphidini</taxon>
        <taxon>Aphis</taxon>
        <taxon>Aphis</taxon>
    </lineage>
</organism>
<evidence type="ECO:0000313" key="3">
    <source>
        <dbReference type="EMBL" id="KAE9521881.1"/>
    </source>
</evidence>
<evidence type="ECO:0000259" key="2">
    <source>
        <dbReference type="Pfam" id="PF21789"/>
    </source>
</evidence>
<gene>
    <name evidence="3" type="ORF">AGLY_017688</name>
</gene>